<feature type="transmembrane region" description="Helical" evidence="2">
    <location>
        <begin position="42"/>
        <end position="60"/>
    </location>
</feature>
<sequence>MPTLANVCGKIIKTCLYALLIFLPIFFLPFTLEMLEFNKQNLLVILTLIAGLAWLGKMIASKKVIWRKSFFNLLAIIYLGVYFLSTLLGSDRFRGFVGSSGVEKDSFLTLFCFIIFYFIIINNIDELKEIKKIIYAFLVGSFLTSIFSLFGILGLLPASLAPNWTGNTIGSLTALGIFSALGFVLASAMLFKTHATLQLKEPSTILQNIFLTILSLLNIFLLLAIDSRMAWASLVIGTAFTLAFIVIKAPEIKNLSWSILPAIALLIGVIFFFIRTPLNLNLPAEITPSFSLSAQVAQKTLEKNPFFGSGPGTFVFDYNEFKPADINKTPLWNIKFDQSSSKVITTLATIGLIGFLSWIFMILFLGGKSLTDLIKEKGDFWPMELAVASSWFLLLVAKFLYSSNLTLEFSFWLLSALIVVSISHKFWETSLRQDPRTSLVLSFLLSLSIILSISVFYLVGQRYMADLASKKALAISNDGGAVEEVSKYFNIAVAKNRWNDIYFKNFAQSLLLSIGNEISLEATEERAKKVENLTALSLNSAKKAIALSPQSSTNWSVLASVYQTVMPFIDGAGGWAIDSWKKAIELEPNNPVFYNELGKTYITIADLILGNSGERPKNEVQSEVRENLTKAEEQFNKAIELKSDYVPAHFQLSLVFSRQGKTKEAIAKLEAMRYSLPSDLGISFQLGLLYHQNKETDKAIAELKRTLELEPKFANAHWYLAAIYEEQGEKSLAIKELRKILREDPENKTVNDKLEMLENKIVENPAPIPTPLP</sequence>
<dbReference type="PANTHER" id="PTHR12558">
    <property type="entry name" value="CELL DIVISION CYCLE 16,23,27"/>
    <property type="match status" value="1"/>
</dbReference>
<keyword evidence="2" id="KW-0812">Transmembrane</keyword>
<feature type="transmembrane region" description="Helical" evidence="2">
    <location>
        <begin position="12"/>
        <end position="30"/>
    </location>
</feature>
<feature type="transmembrane region" description="Helical" evidence="2">
    <location>
        <begin position="343"/>
        <end position="365"/>
    </location>
</feature>
<feature type="transmembrane region" description="Helical" evidence="2">
    <location>
        <begin position="203"/>
        <end position="223"/>
    </location>
</feature>
<proteinExistence type="predicted"/>
<accession>A0A1F5S489</accession>
<dbReference type="AlphaFoldDB" id="A0A1F5S489"/>
<evidence type="ECO:0000256" key="1">
    <source>
        <dbReference type="PROSITE-ProRule" id="PRU00339"/>
    </source>
</evidence>
<dbReference type="InterPro" id="IPR019734">
    <property type="entry name" value="TPR_rpt"/>
</dbReference>
<dbReference type="EMBL" id="MFGA01000006">
    <property type="protein sequence ID" value="OGF21392.1"/>
    <property type="molecule type" value="Genomic_DNA"/>
</dbReference>
<dbReference type="SUPFAM" id="SSF48452">
    <property type="entry name" value="TPR-like"/>
    <property type="match status" value="2"/>
</dbReference>
<dbReference type="Proteomes" id="UP000177407">
    <property type="component" value="Unassembled WGS sequence"/>
</dbReference>
<keyword evidence="1" id="KW-0802">TPR repeat</keyword>
<feature type="transmembrane region" description="Helical" evidence="2">
    <location>
        <begin position="229"/>
        <end position="247"/>
    </location>
</feature>
<feature type="transmembrane region" description="Helical" evidence="2">
    <location>
        <begin position="107"/>
        <end position="124"/>
    </location>
</feature>
<gene>
    <name evidence="3" type="ORF">A2257_00330</name>
</gene>
<feature type="transmembrane region" description="Helical" evidence="2">
    <location>
        <begin position="385"/>
        <end position="403"/>
    </location>
</feature>
<dbReference type="SMART" id="SM00028">
    <property type="entry name" value="TPR"/>
    <property type="match status" value="2"/>
</dbReference>
<feature type="repeat" description="TPR" evidence="1">
    <location>
        <begin position="714"/>
        <end position="747"/>
    </location>
</feature>
<reference evidence="3 4" key="1">
    <citation type="journal article" date="2016" name="Nat. Commun.">
        <title>Thousands of microbial genomes shed light on interconnected biogeochemical processes in an aquifer system.</title>
        <authorList>
            <person name="Anantharaman K."/>
            <person name="Brown C.T."/>
            <person name="Hug L.A."/>
            <person name="Sharon I."/>
            <person name="Castelle C.J."/>
            <person name="Probst A.J."/>
            <person name="Thomas B.C."/>
            <person name="Singh A."/>
            <person name="Wilkins M.J."/>
            <person name="Karaoz U."/>
            <person name="Brodie E.L."/>
            <person name="Williams K.H."/>
            <person name="Hubbard S.S."/>
            <person name="Banfield J.F."/>
        </authorList>
    </citation>
    <scope>NUCLEOTIDE SEQUENCE [LARGE SCALE GENOMIC DNA]</scope>
</reference>
<dbReference type="PANTHER" id="PTHR12558:SF13">
    <property type="entry name" value="CELL DIVISION CYCLE PROTEIN 27 HOMOLOG"/>
    <property type="match status" value="1"/>
</dbReference>
<dbReference type="Pfam" id="PF13414">
    <property type="entry name" value="TPR_11"/>
    <property type="match status" value="1"/>
</dbReference>
<evidence type="ECO:0000313" key="3">
    <source>
        <dbReference type="EMBL" id="OGF21392.1"/>
    </source>
</evidence>
<feature type="repeat" description="TPR" evidence="1">
    <location>
        <begin position="680"/>
        <end position="713"/>
    </location>
</feature>
<dbReference type="Gene3D" id="1.25.40.10">
    <property type="entry name" value="Tetratricopeptide repeat domain"/>
    <property type="match status" value="3"/>
</dbReference>
<evidence type="ECO:0000256" key="2">
    <source>
        <dbReference type="SAM" id="Phobius"/>
    </source>
</evidence>
<feature type="transmembrane region" description="Helical" evidence="2">
    <location>
        <begin position="168"/>
        <end position="191"/>
    </location>
</feature>
<feature type="transmembrane region" description="Helical" evidence="2">
    <location>
        <begin position="409"/>
        <end position="427"/>
    </location>
</feature>
<protein>
    <submittedName>
        <fullName evidence="3">Uncharacterized protein</fullName>
    </submittedName>
</protein>
<evidence type="ECO:0000313" key="4">
    <source>
        <dbReference type="Proteomes" id="UP000177407"/>
    </source>
</evidence>
<feature type="transmembrane region" description="Helical" evidence="2">
    <location>
        <begin position="133"/>
        <end position="156"/>
    </location>
</feature>
<dbReference type="InterPro" id="IPR011990">
    <property type="entry name" value="TPR-like_helical_dom_sf"/>
</dbReference>
<keyword evidence="2" id="KW-0472">Membrane</keyword>
<organism evidence="3 4">
    <name type="scientific">Candidatus Falkowbacteria bacterium RIFOXYA2_FULL_38_12</name>
    <dbReference type="NCBI Taxonomy" id="1797993"/>
    <lineage>
        <taxon>Bacteria</taxon>
        <taxon>Candidatus Falkowiibacteriota</taxon>
    </lineage>
</organism>
<comment type="caution">
    <text evidence="3">The sequence shown here is derived from an EMBL/GenBank/DDBJ whole genome shotgun (WGS) entry which is preliminary data.</text>
</comment>
<name>A0A1F5S489_9BACT</name>
<feature type="transmembrane region" description="Helical" evidence="2">
    <location>
        <begin position="69"/>
        <end position="87"/>
    </location>
</feature>
<dbReference type="PROSITE" id="PS50005">
    <property type="entry name" value="TPR"/>
    <property type="match status" value="2"/>
</dbReference>
<feature type="transmembrane region" description="Helical" evidence="2">
    <location>
        <begin position="439"/>
        <end position="459"/>
    </location>
</feature>
<keyword evidence="2" id="KW-1133">Transmembrane helix</keyword>
<feature type="transmembrane region" description="Helical" evidence="2">
    <location>
        <begin position="254"/>
        <end position="274"/>
    </location>
</feature>